<reference evidence="2" key="3">
    <citation type="submission" date="2025-09" db="UniProtKB">
        <authorList>
            <consortium name="Ensembl"/>
        </authorList>
    </citation>
    <scope>IDENTIFICATION</scope>
</reference>
<keyword evidence="3" id="KW-1185">Reference proteome</keyword>
<dbReference type="Ensembl" id="ENSCINT00000026119.2">
    <property type="protein sequence ID" value="ENSCINP00000025873.2"/>
    <property type="gene ID" value="ENSCING00000014263.2"/>
</dbReference>
<reference evidence="2" key="2">
    <citation type="submission" date="2025-08" db="UniProtKB">
        <authorList>
            <consortium name="Ensembl"/>
        </authorList>
    </citation>
    <scope>IDENTIFICATION</scope>
</reference>
<sequence length="197" mass="22337">MRFGLRILKGVSQLVNTTNNSTISTNQFINGVVSTQISTEINNYLDAEQEIKSLLQKKVSTETQGVQRSLEECVRVLFLVDVTSSVRNNGYCDVTTVLSLLESIVANWNEQQEKLEREEAAKASLFKYKVEKHENNEDDEEKEFEEMFPGFNQGLEFGEDVTLDGTADDITHDSQKDLSEKLFEFAVLMHQEIISAT</sequence>
<dbReference type="InParanoid" id="F6XAJ0"/>
<dbReference type="HOGENOM" id="CLU_1387004_0_0_1"/>
<feature type="coiled-coil region" evidence="1">
    <location>
        <begin position="37"/>
        <end position="64"/>
    </location>
</feature>
<reference evidence="3" key="1">
    <citation type="journal article" date="2002" name="Science">
        <title>The draft genome of Ciona intestinalis: insights into chordate and vertebrate origins.</title>
        <authorList>
            <person name="Dehal P."/>
            <person name="Satou Y."/>
            <person name="Campbell R.K."/>
            <person name="Chapman J."/>
            <person name="Degnan B."/>
            <person name="De Tomaso A."/>
            <person name="Davidson B."/>
            <person name="Di Gregorio A."/>
            <person name="Gelpke M."/>
            <person name="Goodstein D.M."/>
            <person name="Harafuji N."/>
            <person name="Hastings K.E."/>
            <person name="Ho I."/>
            <person name="Hotta K."/>
            <person name="Huang W."/>
            <person name="Kawashima T."/>
            <person name="Lemaire P."/>
            <person name="Martinez D."/>
            <person name="Meinertzhagen I.A."/>
            <person name="Necula S."/>
            <person name="Nonaka M."/>
            <person name="Putnam N."/>
            <person name="Rash S."/>
            <person name="Saiga H."/>
            <person name="Satake M."/>
            <person name="Terry A."/>
            <person name="Yamada L."/>
            <person name="Wang H.G."/>
            <person name="Awazu S."/>
            <person name="Azumi K."/>
            <person name="Boore J."/>
            <person name="Branno M."/>
            <person name="Chin-Bow S."/>
            <person name="DeSantis R."/>
            <person name="Doyle S."/>
            <person name="Francino P."/>
            <person name="Keys D.N."/>
            <person name="Haga S."/>
            <person name="Hayashi H."/>
            <person name="Hino K."/>
            <person name="Imai K.S."/>
            <person name="Inaba K."/>
            <person name="Kano S."/>
            <person name="Kobayashi K."/>
            <person name="Kobayashi M."/>
            <person name="Lee B.I."/>
            <person name="Makabe K.W."/>
            <person name="Manohar C."/>
            <person name="Matassi G."/>
            <person name="Medina M."/>
            <person name="Mochizuki Y."/>
            <person name="Mount S."/>
            <person name="Morishita T."/>
            <person name="Miura S."/>
            <person name="Nakayama A."/>
            <person name="Nishizaka S."/>
            <person name="Nomoto H."/>
            <person name="Ohta F."/>
            <person name="Oishi K."/>
            <person name="Rigoutsos I."/>
            <person name="Sano M."/>
            <person name="Sasaki A."/>
            <person name="Sasakura Y."/>
            <person name="Shoguchi E."/>
            <person name="Shin-i T."/>
            <person name="Spagnuolo A."/>
            <person name="Stainier D."/>
            <person name="Suzuki M.M."/>
            <person name="Tassy O."/>
            <person name="Takatori N."/>
            <person name="Tokuoka M."/>
            <person name="Yagi K."/>
            <person name="Yoshizaki F."/>
            <person name="Wada S."/>
            <person name="Zhang C."/>
            <person name="Hyatt P.D."/>
            <person name="Larimer F."/>
            <person name="Detter C."/>
            <person name="Doggett N."/>
            <person name="Glavina T."/>
            <person name="Hawkins T."/>
            <person name="Richardson P."/>
            <person name="Lucas S."/>
            <person name="Kohara Y."/>
            <person name="Levine M."/>
            <person name="Satoh N."/>
            <person name="Rokhsar D.S."/>
        </authorList>
    </citation>
    <scope>NUCLEOTIDE SEQUENCE [LARGE SCALE GENOMIC DNA]</scope>
</reference>
<organism evidence="2 3">
    <name type="scientific">Ciona intestinalis</name>
    <name type="common">Transparent sea squirt</name>
    <name type="synonym">Ascidia intestinalis</name>
    <dbReference type="NCBI Taxonomy" id="7719"/>
    <lineage>
        <taxon>Eukaryota</taxon>
        <taxon>Metazoa</taxon>
        <taxon>Chordata</taxon>
        <taxon>Tunicata</taxon>
        <taxon>Ascidiacea</taxon>
        <taxon>Phlebobranchia</taxon>
        <taxon>Cionidae</taxon>
        <taxon>Ciona</taxon>
    </lineage>
</organism>
<proteinExistence type="predicted"/>
<evidence type="ECO:0000313" key="3">
    <source>
        <dbReference type="Proteomes" id="UP000008144"/>
    </source>
</evidence>
<dbReference type="Proteomes" id="UP000008144">
    <property type="component" value="Unassembled WGS sequence"/>
</dbReference>
<evidence type="ECO:0000313" key="2">
    <source>
        <dbReference type="Ensembl" id="ENSCINP00000025873.2"/>
    </source>
</evidence>
<dbReference type="GeneTree" id="ENSGT00940000169144"/>
<accession>F6XAJ0</accession>
<name>F6XAJ0_CIOIN</name>
<evidence type="ECO:0000256" key="1">
    <source>
        <dbReference type="SAM" id="Coils"/>
    </source>
</evidence>
<dbReference type="AlphaFoldDB" id="F6XAJ0"/>
<keyword evidence="1" id="KW-0175">Coiled coil</keyword>
<protein>
    <submittedName>
        <fullName evidence="2">Uncharacterized protein</fullName>
    </submittedName>
</protein>